<proteinExistence type="predicted"/>
<evidence type="ECO:0000256" key="1">
    <source>
        <dbReference type="SAM" id="MobiDB-lite"/>
    </source>
</evidence>
<dbReference type="Proteomes" id="UP000177798">
    <property type="component" value="Chromosome 9"/>
</dbReference>
<dbReference type="EMBL" id="CP017822">
    <property type="protein sequence ID" value="APA12320.1"/>
    <property type="molecule type" value="Genomic_DNA"/>
</dbReference>
<keyword evidence="3" id="KW-0732">Signal</keyword>
<organism evidence="4 5">
    <name type="scientific">Sclerotinia sclerotiorum (strain ATCC 18683 / 1980 / Ss-1)</name>
    <name type="common">White mold</name>
    <name type="synonym">Whetzelinia sclerotiorum</name>
    <dbReference type="NCBI Taxonomy" id="665079"/>
    <lineage>
        <taxon>Eukaryota</taxon>
        <taxon>Fungi</taxon>
        <taxon>Dikarya</taxon>
        <taxon>Ascomycota</taxon>
        <taxon>Pezizomycotina</taxon>
        <taxon>Leotiomycetes</taxon>
        <taxon>Helotiales</taxon>
        <taxon>Sclerotiniaceae</taxon>
        <taxon>Sclerotinia</taxon>
    </lineage>
</organism>
<feature type="transmembrane region" description="Helical" evidence="2">
    <location>
        <begin position="175"/>
        <end position="197"/>
    </location>
</feature>
<sequence length="378" mass="42053">MYILRALHYLILAMAFSNAVQPQAQLIVNRPLSEVELEQQHNISAPLSTSTIDIVNCSSTSLPNSTLLDDESKNSMQRQLLDVLSSIYNYITSNPDTTNQVQNARDHPRDFKNTTADTIAKSVGGLQPRGFSTNTTLQNGNSTNRLPSFDAINNTSEEESSSQGTNTENAETKKISIILCSLGGLVFFLAVMFVVVITRDWCNVGRRDEICRCGLQEEPIHEEPINTVYPALQRQGSLPPEYKSDCTLPMLEVTYEEALRDAVPEYLQPAQMPRLNDLHQLIGQSVPQGGYRARVELIQSLYSSMLPPQSAHVLEPVVEGGTEENPPENALDRVPTERLETEQLGQEQWFINHMANVQLAMDTAQRGTEQPGSEPAWI</sequence>
<keyword evidence="2" id="KW-0812">Transmembrane</keyword>
<dbReference type="OrthoDB" id="3554908at2759"/>
<keyword evidence="2" id="KW-1133">Transmembrane helix</keyword>
<keyword evidence="2" id="KW-0472">Membrane</keyword>
<feature type="chain" id="PRO_5009445009" evidence="3">
    <location>
        <begin position="20"/>
        <end position="378"/>
    </location>
</feature>
<evidence type="ECO:0000313" key="4">
    <source>
        <dbReference type="EMBL" id="APA12320.1"/>
    </source>
</evidence>
<feature type="region of interest" description="Disordered" evidence="1">
    <location>
        <begin position="123"/>
        <end position="150"/>
    </location>
</feature>
<feature type="signal peptide" evidence="3">
    <location>
        <begin position="1"/>
        <end position="19"/>
    </location>
</feature>
<protein>
    <submittedName>
        <fullName evidence="4">Uncharacterized protein</fullName>
    </submittedName>
</protein>
<accession>A0A1D9QBJ6</accession>
<evidence type="ECO:0000256" key="3">
    <source>
        <dbReference type="SAM" id="SignalP"/>
    </source>
</evidence>
<evidence type="ECO:0000313" key="5">
    <source>
        <dbReference type="Proteomes" id="UP000177798"/>
    </source>
</evidence>
<evidence type="ECO:0000256" key="2">
    <source>
        <dbReference type="SAM" id="Phobius"/>
    </source>
</evidence>
<dbReference type="AlphaFoldDB" id="A0A1D9QBJ6"/>
<name>A0A1D9QBJ6_SCLS1</name>
<dbReference type="VEuPathDB" id="FungiDB:sscle_09g070900"/>
<feature type="compositionally biased region" description="Polar residues" evidence="1">
    <location>
        <begin position="130"/>
        <end position="150"/>
    </location>
</feature>
<gene>
    <name evidence="4" type="ORF">sscle_09g070900</name>
</gene>
<reference evidence="5" key="1">
    <citation type="journal article" date="2017" name="Genome Biol. Evol.">
        <title>The complete genome sequence of the phytopathogenic fungus Sclerotinia sclerotiorum reveals insights into the genome architecture of broad host range pathogens.</title>
        <authorList>
            <person name="Derbyshire M."/>
            <person name="Denton-Giles M."/>
            <person name="Hegedus D."/>
            <person name="Seifbarghy S."/>
            <person name="Rollins J."/>
            <person name="van Kan J."/>
            <person name="Seidl M.F."/>
            <person name="Faino L."/>
            <person name="Mbengue M."/>
            <person name="Navaud O."/>
            <person name="Raffaele S."/>
            <person name="Hammond-Kosack K."/>
            <person name="Heard S."/>
            <person name="Oliver R."/>
        </authorList>
    </citation>
    <scope>NUCLEOTIDE SEQUENCE [LARGE SCALE GENOMIC DNA]</scope>
    <source>
        <strain evidence="5">ATCC 18683 / 1980 / Ss-1</strain>
    </source>
</reference>